<reference evidence="1" key="1">
    <citation type="submission" date="2020-06" db="EMBL/GenBank/DDBJ databases">
        <authorList>
            <person name="Li T."/>
            <person name="Hu X."/>
            <person name="Zhang T."/>
            <person name="Song X."/>
            <person name="Zhang H."/>
            <person name="Dai N."/>
            <person name="Sheng W."/>
            <person name="Hou X."/>
            <person name="Wei L."/>
        </authorList>
    </citation>
    <scope>NUCLEOTIDE SEQUENCE</scope>
    <source>
        <strain evidence="1">K16</strain>
        <tissue evidence="1">Leaf</tissue>
    </source>
</reference>
<dbReference type="CDD" id="cd09272">
    <property type="entry name" value="RNase_HI_RT_Ty1"/>
    <property type="match status" value="1"/>
</dbReference>
<protein>
    <submittedName>
        <fullName evidence="1">Copia protein</fullName>
    </submittedName>
</protein>
<dbReference type="AlphaFoldDB" id="A0AAE1W7L3"/>
<dbReference type="PANTHER" id="PTHR11439">
    <property type="entry name" value="GAG-POL-RELATED RETROTRANSPOSON"/>
    <property type="match status" value="1"/>
</dbReference>
<accession>A0AAE1W7L3</accession>
<reference evidence="1" key="2">
    <citation type="journal article" date="2024" name="Plant">
        <title>Genomic evolution and insights into agronomic trait innovations of Sesamum species.</title>
        <authorList>
            <person name="Miao H."/>
            <person name="Wang L."/>
            <person name="Qu L."/>
            <person name="Liu H."/>
            <person name="Sun Y."/>
            <person name="Le M."/>
            <person name="Wang Q."/>
            <person name="Wei S."/>
            <person name="Zheng Y."/>
            <person name="Lin W."/>
            <person name="Duan Y."/>
            <person name="Cao H."/>
            <person name="Xiong S."/>
            <person name="Wang X."/>
            <person name="Wei L."/>
            <person name="Li C."/>
            <person name="Ma Q."/>
            <person name="Ju M."/>
            <person name="Zhao R."/>
            <person name="Li G."/>
            <person name="Mu C."/>
            <person name="Tian Q."/>
            <person name="Mei H."/>
            <person name="Zhang T."/>
            <person name="Gao T."/>
            <person name="Zhang H."/>
        </authorList>
    </citation>
    <scope>NUCLEOTIDE SEQUENCE</scope>
    <source>
        <strain evidence="1">K16</strain>
    </source>
</reference>
<proteinExistence type="predicted"/>
<organism evidence="1 2">
    <name type="scientific">Sesamum angolense</name>
    <dbReference type="NCBI Taxonomy" id="2727404"/>
    <lineage>
        <taxon>Eukaryota</taxon>
        <taxon>Viridiplantae</taxon>
        <taxon>Streptophyta</taxon>
        <taxon>Embryophyta</taxon>
        <taxon>Tracheophyta</taxon>
        <taxon>Spermatophyta</taxon>
        <taxon>Magnoliopsida</taxon>
        <taxon>eudicotyledons</taxon>
        <taxon>Gunneridae</taxon>
        <taxon>Pentapetalae</taxon>
        <taxon>asterids</taxon>
        <taxon>lamiids</taxon>
        <taxon>Lamiales</taxon>
        <taxon>Pedaliaceae</taxon>
        <taxon>Sesamum</taxon>
    </lineage>
</organism>
<keyword evidence="2" id="KW-1185">Reference proteome</keyword>
<gene>
    <name evidence="1" type="ORF">Sango_2424900</name>
</gene>
<sequence>MKVLGETDVILGVKIRKMENGFSLCQSHYIKKILEKFDCQDEIPARTPYDPSICLKKNKSDSVSQAELSRYTHNANNEHWNALHRLLRYLKGIMNLSWHFNKFSVVLEGFCAANWVTDNDEVLLVGQEAEWLKNLLGDVPLWGSTIPVSLHCDSQAAIEIAMNYAYNGKMRHIRIRHGAVKELLNNGIISLDYMKSERNFADSLTKRLTRRIIFES</sequence>
<name>A0AAE1W7L3_9LAMI</name>
<dbReference type="Proteomes" id="UP001289374">
    <property type="component" value="Unassembled WGS sequence"/>
</dbReference>
<comment type="caution">
    <text evidence="1">The sequence shown here is derived from an EMBL/GenBank/DDBJ whole genome shotgun (WGS) entry which is preliminary data.</text>
</comment>
<evidence type="ECO:0000313" key="2">
    <source>
        <dbReference type="Proteomes" id="UP001289374"/>
    </source>
</evidence>
<dbReference type="PANTHER" id="PTHR11439:SF440">
    <property type="entry name" value="INTEGRASE CATALYTIC DOMAIN-CONTAINING PROTEIN"/>
    <property type="match status" value="1"/>
</dbReference>
<evidence type="ECO:0000313" key="1">
    <source>
        <dbReference type="EMBL" id="KAK4388183.1"/>
    </source>
</evidence>
<dbReference type="EMBL" id="JACGWL010000014">
    <property type="protein sequence ID" value="KAK4388183.1"/>
    <property type="molecule type" value="Genomic_DNA"/>
</dbReference>